<name>A0A1F7FKK0_UNCRA</name>
<evidence type="ECO:0000313" key="3">
    <source>
        <dbReference type="Proteomes" id="UP000179243"/>
    </source>
</evidence>
<dbReference type="InterPro" id="IPR025537">
    <property type="entry name" value="DUF4423"/>
</dbReference>
<dbReference type="InterPro" id="IPR011873">
    <property type="entry name" value="CHP02147"/>
</dbReference>
<accession>A0A1F7FKK0</accession>
<dbReference type="AlphaFoldDB" id="A0A1F7FKK0"/>
<dbReference type="NCBIfam" id="TIGR02147">
    <property type="entry name" value="Fsuc_second"/>
    <property type="match status" value="1"/>
</dbReference>
<gene>
    <name evidence="2" type="ORF">A2519_14090</name>
</gene>
<protein>
    <recommendedName>
        <fullName evidence="1">DUF4423 domain-containing protein</fullName>
    </recommendedName>
</protein>
<feature type="domain" description="DUF4423" evidence="1">
    <location>
        <begin position="108"/>
        <end position="262"/>
    </location>
</feature>
<proteinExistence type="predicted"/>
<sequence length="274" mass="31213">MDYRQYIRDFYENEKKNNTLYSYRTFVKIAGLKTHSLVLEVIHGRRNLSLSTIPAFIRGLCLTDDAEKKYFTALVNFNQAKTHKARAEFLALLRGAIPRVKPVIVPADLFAYYSNWYNPIMRELACTGKWKDDFTALASCVRPFITTTQAKESVALLVSLGFIKRTKNGTYIQRDPVITTDPEVVSPAVRKMNGQYAELGCEAIEDYLPNQRDVSSLVIGISDKGFGLVKREIQKFKQRLMEIAVDDKESNQAYIVNVQFFPGSKKCKIDNIKG</sequence>
<dbReference type="Pfam" id="PF14394">
    <property type="entry name" value="DUF4423"/>
    <property type="match status" value="1"/>
</dbReference>
<dbReference type="Proteomes" id="UP000179243">
    <property type="component" value="Unassembled WGS sequence"/>
</dbReference>
<evidence type="ECO:0000259" key="1">
    <source>
        <dbReference type="Pfam" id="PF14394"/>
    </source>
</evidence>
<comment type="caution">
    <text evidence="2">The sequence shown here is derived from an EMBL/GenBank/DDBJ whole genome shotgun (WGS) entry which is preliminary data.</text>
</comment>
<reference evidence="2 3" key="1">
    <citation type="journal article" date="2016" name="Nat. Commun.">
        <title>Thousands of microbial genomes shed light on interconnected biogeochemical processes in an aquifer system.</title>
        <authorList>
            <person name="Anantharaman K."/>
            <person name="Brown C.T."/>
            <person name="Hug L.A."/>
            <person name="Sharon I."/>
            <person name="Castelle C.J."/>
            <person name="Probst A.J."/>
            <person name="Thomas B.C."/>
            <person name="Singh A."/>
            <person name="Wilkins M.J."/>
            <person name="Karaoz U."/>
            <person name="Brodie E.L."/>
            <person name="Williams K.H."/>
            <person name="Hubbard S.S."/>
            <person name="Banfield J.F."/>
        </authorList>
    </citation>
    <scope>NUCLEOTIDE SEQUENCE [LARGE SCALE GENOMIC DNA]</scope>
</reference>
<evidence type="ECO:0000313" key="2">
    <source>
        <dbReference type="EMBL" id="OGK07254.1"/>
    </source>
</evidence>
<dbReference type="EMBL" id="MFYX01000011">
    <property type="protein sequence ID" value="OGK07254.1"/>
    <property type="molecule type" value="Genomic_DNA"/>
</dbReference>
<organism evidence="2 3">
    <name type="scientific">Candidatus Raymondbacteria bacterium RIFOXYD12_FULL_49_13</name>
    <dbReference type="NCBI Taxonomy" id="1817890"/>
    <lineage>
        <taxon>Bacteria</taxon>
        <taxon>Raymondiibacteriota</taxon>
    </lineage>
</organism>